<dbReference type="Proteomes" id="UP000201263">
    <property type="component" value="Segment"/>
</dbReference>
<dbReference type="GeneID" id="22113479"/>
<feature type="domain" description="Putative regulatory protein FmdB zinc ribbon" evidence="1">
    <location>
        <begin position="1"/>
        <end position="41"/>
    </location>
</feature>
<dbReference type="SMART" id="SM00834">
    <property type="entry name" value="CxxC_CXXC_SSSS"/>
    <property type="match status" value="1"/>
</dbReference>
<dbReference type="InterPro" id="IPR013429">
    <property type="entry name" value="Regulatory_FmdB_Zinc_ribbon"/>
</dbReference>
<evidence type="ECO:0000259" key="1">
    <source>
        <dbReference type="SMART" id="SM00834"/>
    </source>
</evidence>
<proteinExistence type="predicted"/>
<dbReference type="Pfam" id="PF09723">
    <property type="entry name" value="Zn_ribbon_8"/>
    <property type="match status" value="1"/>
</dbReference>
<dbReference type="EMBL" id="KM236237">
    <property type="protein sequence ID" value="AIK67943.1"/>
    <property type="molecule type" value="Genomic_DNA"/>
</dbReference>
<dbReference type="RefSeq" id="YP_009097609.1">
    <property type="nucleotide sequence ID" value="NC_025414.1"/>
</dbReference>
<keyword evidence="3" id="KW-1185">Reference proteome</keyword>
<dbReference type="KEGG" id="vg:22113479"/>
<accession>A0A076YHS3</accession>
<name>A0A076YHS3_9CAUD</name>
<evidence type="ECO:0000313" key="3">
    <source>
        <dbReference type="Proteomes" id="UP000201263"/>
    </source>
</evidence>
<dbReference type="NCBIfam" id="TIGR02605">
    <property type="entry name" value="CxxC_CxxC_SSSS"/>
    <property type="match status" value="1"/>
</dbReference>
<evidence type="ECO:0000313" key="2">
    <source>
        <dbReference type="EMBL" id="AIK67943.1"/>
    </source>
</evidence>
<sequence>MPTYTYKCKKCEKEFSKMSSIATRDAPKDCECGGEAHRTVDKPQMVHGGFYDSITRKTSH</sequence>
<reference evidence="2 3" key="1">
    <citation type="submission" date="2014-07" db="EMBL/GenBank/DDBJ databases">
        <title>Complete Genome of Citrobacter freundii Myophage Miller.</title>
        <authorList>
            <person name="Hwang K."/>
            <person name="Luna A.J."/>
            <person name="Hernandez A.C."/>
            <person name="Everett G.F.K."/>
        </authorList>
    </citation>
    <scope>NUCLEOTIDE SEQUENCE [LARGE SCALE GENOMIC DNA]</scope>
</reference>
<gene>
    <name evidence="2" type="ORF">CPTMiller_007</name>
</gene>
<protein>
    <recommendedName>
        <fullName evidence="1">Putative regulatory protein FmdB zinc ribbon domain-containing protein</fullName>
    </recommendedName>
</protein>
<organism evidence="2 3">
    <name type="scientific">Citrobacter phage Miller</name>
    <dbReference type="NCBI Taxonomy" id="1527524"/>
    <lineage>
        <taxon>Viruses</taxon>
        <taxon>Duplodnaviria</taxon>
        <taxon>Heunggongvirae</taxon>
        <taxon>Uroviricota</taxon>
        <taxon>Caudoviricetes</taxon>
        <taxon>Pantevenvirales</taxon>
        <taxon>Straboviridae</taxon>
        <taxon>Pseudotevenvirus</taxon>
        <taxon>Pseudotevenvirus miller</taxon>
    </lineage>
</organism>